<feature type="compositionally biased region" description="Polar residues" evidence="1">
    <location>
        <begin position="55"/>
        <end position="65"/>
    </location>
</feature>
<evidence type="ECO:0000256" key="1">
    <source>
        <dbReference type="SAM" id="MobiDB-lite"/>
    </source>
</evidence>
<dbReference type="EMBL" id="JAVHNR010000011">
    <property type="protein sequence ID" value="KAK6330861.1"/>
    <property type="molecule type" value="Genomic_DNA"/>
</dbReference>
<accession>A0AAN8MPH9</accession>
<keyword evidence="3" id="KW-1185">Reference proteome</keyword>
<name>A0AAN8MPH9_9PEZI</name>
<feature type="region of interest" description="Disordered" evidence="1">
    <location>
        <begin position="1"/>
        <end position="78"/>
    </location>
</feature>
<comment type="caution">
    <text evidence="2">The sequence shown here is derived from an EMBL/GenBank/DDBJ whole genome shotgun (WGS) entry which is preliminary data.</text>
</comment>
<reference evidence="2 3" key="1">
    <citation type="submission" date="2019-10" db="EMBL/GenBank/DDBJ databases">
        <authorList>
            <person name="Palmer J.M."/>
        </authorList>
    </citation>
    <scope>NUCLEOTIDE SEQUENCE [LARGE SCALE GENOMIC DNA]</scope>
    <source>
        <strain evidence="2 3">TWF718</strain>
    </source>
</reference>
<protein>
    <submittedName>
        <fullName evidence="2">Uncharacterized protein</fullName>
    </submittedName>
</protein>
<sequence length="171" mass="18769">MAEIKEATEATKSAMKVTKNEPIKSESKDNNESPPEPAALTTNSRAVVAEPEGPKSTSTSPANSFKENEQIEKTPPSIAMIDRMRAREDIPVEIDPKTIGKIRSPNFAQFRTGLGGISAKKVRDVRKDLEMSGTPNHTPTKNRYAPTVERADFELDICAKIGAIQWDSDDD</sequence>
<feature type="compositionally biased region" description="Basic and acidic residues" evidence="1">
    <location>
        <begin position="18"/>
        <end position="31"/>
    </location>
</feature>
<dbReference type="AlphaFoldDB" id="A0AAN8MPH9"/>
<proteinExistence type="predicted"/>
<organism evidence="2 3">
    <name type="scientific">Orbilia javanica</name>
    <dbReference type="NCBI Taxonomy" id="47235"/>
    <lineage>
        <taxon>Eukaryota</taxon>
        <taxon>Fungi</taxon>
        <taxon>Dikarya</taxon>
        <taxon>Ascomycota</taxon>
        <taxon>Pezizomycotina</taxon>
        <taxon>Orbiliomycetes</taxon>
        <taxon>Orbiliales</taxon>
        <taxon>Orbiliaceae</taxon>
        <taxon>Orbilia</taxon>
    </lineage>
</organism>
<evidence type="ECO:0000313" key="3">
    <source>
        <dbReference type="Proteomes" id="UP001313282"/>
    </source>
</evidence>
<gene>
    <name evidence="2" type="ORF">TWF718_003061</name>
</gene>
<evidence type="ECO:0000313" key="2">
    <source>
        <dbReference type="EMBL" id="KAK6330861.1"/>
    </source>
</evidence>
<dbReference type="Proteomes" id="UP001313282">
    <property type="component" value="Unassembled WGS sequence"/>
</dbReference>